<name>A0ABU6PUU4_9BACL</name>
<keyword evidence="2" id="KW-1003">Cell membrane</keyword>
<keyword evidence="5 6" id="KW-0472">Membrane</keyword>
<comment type="caution">
    <text evidence="7">The sequence shown here is derived from an EMBL/GenBank/DDBJ whole genome shotgun (WGS) entry which is preliminary data.</text>
</comment>
<evidence type="ECO:0000256" key="2">
    <source>
        <dbReference type="ARBA" id="ARBA00022475"/>
    </source>
</evidence>
<organism evidence="7 8">
    <name type="scientific">Paenibacillus chibensis</name>
    <dbReference type="NCBI Taxonomy" id="59846"/>
    <lineage>
        <taxon>Bacteria</taxon>
        <taxon>Bacillati</taxon>
        <taxon>Bacillota</taxon>
        <taxon>Bacilli</taxon>
        <taxon>Bacillales</taxon>
        <taxon>Paenibacillaceae</taxon>
        <taxon>Paenibacillus</taxon>
    </lineage>
</organism>
<feature type="transmembrane region" description="Helical" evidence="6">
    <location>
        <begin position="168"/>
        <end position="194"/>
    </location>
</feature>
<comment type="subcellular location">
    <subcellularLocation>
        <location evidence="1">Cell membrane</location>
        <topology evidence="1">Multi-pass membrane protein</topology>
    </subcellularLocation>
</comment>
<feature type="transmembrane region" description="Helical" evidence="6">
    <location>
        <begin position="12"/>
        <end position="31"/>
    </location>
</feature>
<proteinExistence type="predicted"/>
<dbReference type="InterPro" id="IPR002797">
    <property type="entry name" value="Polysacc_synth"/>
</dbReference>
<feature type="non-terminal residue" evidence="7">
    <location>
        <position position="196"/>
    </location>
</feature>
<keyword evidence="3 6" id="KW-0812">Transmembrane</keyword>
<evidence type="ECO:0000313" key="8">
    <source>
        <dbReference type="Proteomes" id="UP001343257"/>
    </source>
</evidence>
<evidence type="ECO:0000256" key="6">
    <source>
        <dbReference type="SAM" id="Phobius"/>
    </source>
</evidence>
<evidence type="ECO:0000256" key="1">
    <source>
        <dbReference type="ARBA" id="ARBA00004651"/>
    </source>
</evidence>
<dbReference type="Proteomes" id="UP001343257">
    <property type="component" value="Unassembled WGS sequence"/>
</dbReference>
<dbReference type="InterPro" id="IPR050833">
    <property type="entry name" value="Poly_Biosynth_Transport"/>
</dbReference>
<evidence type="ECO:0000313" key="7">
    <source>
        <dbReference type="EMBL" id="MED5018154.1"/>
    </source>
</evidence>
<feature type="transmembrane region" description="Helical" evidence="6">
    <location>
        <begin position="89"/>
        <end position="109"/>
    </location>
</feature>
<evidence type="ECO:0000256" key="4">
    <source>
        <dbReference type="ARBA" id="ARBA00022989"/>
    </source>
</evidence>
<reference evidence="7 8" key="1">
    <citation type="submission" date="2023-03" db="EMBL/GenBank/DDBJ databases">
        <title>Bacillus Genome Sequencing.</title>
        <authorList>
            <person name="Dunlap C."/>
        </authorList>
    </citation>
    <scope>NUCLEOTIDE SEQUENCE [LARGE SCALE GENOMIC DNA]</scope>
    <source>
        <strain evidence="7 8">NRS-52</strain>
    </source>
</reference>
<evidence type="ECO:0000256" key="5">
    <source>
        <dbReference type="ARBA" id="ARBA00023136"/>
    </source>
</evidence>
<accession>A0ABU6PUU4</accession>
<dbReference type="Pfam" id="PF01943">
    <property type="entry name" value="Polysacc_synt"/>
    <property type="match status" value="1"/>
</dbReference>
<evidence type="ECO:0000256" key="3">
    <source>
        <dbReference type="ARBA" id="ARBA00022692"/>
    </source>
</evidence>
<feature type="transmembrane region" description="Helical" evidence="6">
    <location>
        <begin position="129"/>
        <end position="147"/>
    </location>
</feature>
<sequence length="196" mass="20477">MKEAGTTSKILQGAFVLSIAMVLSKLIGTVQKIPLQNMGGDVVFGIYNTVYPFYNLMVVLALAGFPAAISKFVAEDAALGRQARSRQVIGIASVALACLGLLFGSLIYFGAPLIGGWIDNASVVPALRASAIAMLFVPVMSGLRGFFQGYQDMMPTAVSQITEQSVRVGVMIVLLVYLTSTGATAEHIAAGALIGS</sequence>
<dbReference type="PANTHER" id="PTHR30250">
    <property type="entry name" value="PST FAMILY PREDICTED COLANIC ACID TRANSPORTER"/>
    <property type="match status" value="1"/>
</dbReference>
<feature type="transmembrane region" description="Helical" evidence="6">
    <location>
        <begin position="51"/>
        <end position="69"/>
    </location>
</feature>
<gene>
    <name evidence="7" type="ORF">P9847_12650</name>
</gene>
<protein>
    <submittedName>
        <fullName evidence="7">Oligosaccharide flippase family protein</fullName>
    </submittedName>
</protein>
<keyword evidence="4 6" id="KW-1133">Transmembrane helix</keyword>
<dbReference type="EMBL" id="JARTLD010000031">
    <property type="protein sequence ID" value="MED5018154.1"/>
    <property type="molecule type" value="Genomic_DNA"/>
</dbReference>
<dbReference type="PANTHER" id="PTHR30250:SF29">
    <property type="entry name" value="POLYSACCHARIDE BIOSYNTHESIS PROTEIN C-TERMINAL DOMAIN-CONTAINING PROTEIN"/>
    <property type="match status" value="1"/>
</dbReference>
<dbReference type="RefSeq" id="WP_328278317.1">
    <property type="nucleotide sequence ID" value="NZ_JARTLD010000031.1"/>
</dbReference>
<keyword evidence="8" id="KW-1185">Reference proteome</keyword>